<dbReference type="STRING" id="190974.SAMN05216439_1694"/>
<sequence length="44" mass="5147">MKNLEIYRNIANFVSNFNIYGTSGGKIFDYIMAKNGWIENRKKS</sequence>
<proteinExistence type="predicted"/>
<evidence type="ECO:0000313" key="2">
    <source>
        <dbReference type="Proteomes" id="UP000199506"/>
    </source>
</evidence>
<name>A0A1H7L3Y1_9EURY</name>
<gene>
    <name evidence="1" type="ORF">SAMN05216439_1694</name>
</gene>
<dbReference type="EMBL" id="FOAK01000007">
    <property type="protein sequence ID" value="SEK93739.1"/>
    <property type="molecule type" value="Genomic_DNA"/>
</dbReference>
<accession>A0A1H7L3Y1</accession>
<dbReference type="AlphaFoldDB" id="A0A1H7L3Y1"/>
<dbReference type="Proteomes" id="UP000199506">
    <property type="component" value="Unassembled WGS sequence"/>
</dbReference>
<organism evidence="1 2">
    <name type="scientific">Methanobrevibacter gottschalkii</name>
    <dbReference type="NCBI Taxonomy" id="190974"/>
    <lineage>
        <taxon>Archaea</taxon>
        <taxon>Methanobacteriati</taxon>
        <taxon>Methanobacteriota</taxon>
        <taxon>Methanomada group</taxon>
        <taxon>Methanobacteria</taxon>
        <taxon>Methanobacteriales</taxon>
        <taxon>Methanobacteriaceae</taxon>
        <taxon>Methanobrevibacter</taxon>
    </lineage>
</organism>
<reference evidence="1 2" key="1">
    <citation type="submission" date="2016-10" db="EMBL/GenBank/DDBJ databases">
        <authorList>
            <person name="de Groot N.N."/>
        </authorList>
    </citation>
    <scope>NUCLEOTIDE SEQUENCE [LARGE SCALE GENOMIC DNA]</scope>
    <source>
        <strain evidence="1 2">DSM 11978</strain>
    </source>
</reference>
<protein>
    <submittedName>
        <fullName evidence="1">Uncharacterized protein</fullName>
    </submittedName>
</protein>
<evidence type="ECO:0000313" key="1">
    <source>
        <dbReference type="EMBL" id="SEK93739.1"/>
    </source>
</evidence>